<dbReference type="Proteomes" id="UP000887565">
    <property type="component" value="Unplaced"/>
</dbReference>
<dbReference type="AlphaFoldDB" id="A0A915JYJ4"/>
<dbReference type="WBParaSite" id="nRc.2.0.1.t31536-RA">
    <property type="protein sequence ID" value="nRc.2.0.1.t31536-RA"/>
    <property type="gene ID" value="nRc.2.0.1.g31536"/>
</dbReference>
<keyword evidence="2" id="KW-1185">Reference proteome</keyword>
<protein>
    <submittedName>
        <fullName evidence="3">Uncharacterized protein</fullName>
    </submittedName>
</protein>
<organism evidence="2 3">
    <name type="scientific">Romanomermis culicivorax</name>
    <name type="common">Nematode worm</name>
    <dbReference type="NCBI Taxonomy" id="13658"/>
    <lineage>
        <taxon>Eukaryota</taxon>
        <taxon>Metazoa</taxon>
        <taxon>Ecdysozoa</taxon>
        <taxon>Nematoda</taxon>
        <taxon>Enoplea</taxon>
        <taxon>Dorylaimia</taxon>
        <taxon>Mermithida</taxon>
        <taxon>Mermithoidea</taxon>
        <taxon>Mermithidae</taxon>
        <taxon>Romanomermis</taxon>
    </lineage>
</organism>
<reference evidence="3" key="1">
    <citation type="submission" date="2022-11" db="UniProtKB">
        <authorList>
            <consortium name="WormBaseParasite"/>
        </authorList>
    </citation>
    <scope>IDENTIFICATION</scope>
</reference>
<evidence type="ECO:0000313" key="3">
    <source>
        <dbReference type="WBParaSite" id="nRc.2.0.1.t31536-RA"/>
    </source>
</evidence>
<name>A0A915JYJ4_ROMCU</name>
<accession>A0A915JYJ4</accession>
<feature type="region of interest" description="Disordered" evidence="1">
    <location>
        <begin position="244"/>
        <end position="274"/>
    </location>
</feature>
<evidence type="ECO:0000313" key="2">
    <source>
        <dbReference type="Proteomes" id="UP000887565"/>
    </source>
</evidence>
<feature type="compositionally biased region" description="Acidic residues" evidence="1">
    <location>
        <begin position="265"/>
        <end position="274"/>
    </location>
</feature>
<proteinExistence type="predicted"/>
<sequence>MLVGFDPESIMAADMNNFQLAMPMIADSTASSYPPYVQLAFPNGMMYVFETFTATPEDWTALFSLVNGDHTIVISFDRADDWAGIYALLGTQFRTDRQKKNKDPVVKVIHLDAYCIIRNINISPPLYELARQIEVYNAPALFPHNSLDTAEIDHLAEMLIAAFHNVALIEVLPAEAIDEIYPTISQIALPAIMRDEVLSAYQIFLFDCVSSDHGQSFCLGTQPNSFRDVKTLMRITHPKVLTAPKVHKKKKKKQKDECNKLPEVSGDEDPSLQP</sequence>
<evidence type="ECO:0000256" key="1">
    <source>
        <dbReference type="SAM" id="MobiDB-lite"/>
    </source>
</evidence>